<feature type="compositionally biased region" description="Polar residues" evidence="1">
    <location>
        <begin position="248"/>
        <end position="266"/>
    </location>
</feature>
<protein>
    <submittedName>
        <fullName evidence="2">Uncharacterized protein</fullName>
    </submittedName>
</protein>
<evidence type="ECO:0000313" key="3">
    <source>
        <dbReference type="Proteomes" id="UP000027265"/>
    </source>
</evidence>
<dbReference type="InParanoid" id="A0A067P662"/>
<evidence type="ECO:0000256" key="1">
    <source>
        <dbReference type="SAM" id="MobiDB-lite"/>
    </source>
</evidence>
<name>A0A067P662_9AGAM</name>
<sequence length="273" mass="29748">MALMAQFTISGSYLHNTNAFKLAQGLACIRPQLAILTSGLRFRSPEFTKLISSMNQSITPSSVNSSQASSLSLGPNETLNPPDNEWHLLSNIAQGCKSGCNLAQVSVDSYARRAMTTLQNQYLGPNLRAELNPEPPTITCTMPYETQLPGEELWPSWRAKRIAWCTRSGAETSTTLSSTCKLIECEACPTTQSNAELVMLMLPPMVNALALSRHSLLSGSHPLQQFAPSPVTLPFCQIAGPLGKDIGKTQSPDRSLQNPSIESQGNPRRRFRS</sequence>
<evidence type="ECO:0000313" key="2">
    <source>
        <dbReference type="EMBL" id="KDQ50388.1"/>
    </source>
</evidence>
<gene>
    <name evidence="2" type="ORF">JAAARDRAFT_51335</name>
</gene>
<feature type="compositionally biased region" description="Low complexity" evidence="1">
    <location>
        <begin position="61"/>
        <end position="72"/>
    </location>
</feature>
<organism evidence="2 3">
    <name type="scientific">Jaapia argillacea MUCL 33604</name>
    <dbReference type="NCBI Taxonomy" id="933084"/>
    <lineage>
        <taxon>Eukaryota</taxon>
        <taxon>Fungi</taxon>
        <taxon>Dikarya</taxon>
        <taxon>Basidiomycota</taxon>
        <taxon>Agaricomycotina</taxon>
        <taxon>Agaricomycetes</taxon>
        <taxon>Agaricomycetidae</taxon>
        <taxon>Jaapiales</taxon>
        <taxon>Jaapiaceae</taxon>
        <taxon>Jaapia</taxon>
    </lineage>
</organism>
<accession>A0A067P662</accession>
<feature type="region of interest" description="Disordered" evidence="1">
    <location>
        <begin position="57"/>
        <end position="76"/>
    </location>
</feature>
<dbReference type="HOGENOM" id="CLU_1019642_0_0_1"/>
<feature type="region of interest" description="Disordered" evidence="1">
    <location>
        <begin position="244"/>
        <end position="273"/>
    </location>
</feature>
<keyword evidence="3" id="KW-1185">Reference proteome</keyword>
<dbReference type="AlphaFoldDB" id="A0A067P662"/>
<dbReference type="Proteomes" id="UP000027265">
    <property type="component" value="Unassembled WGS sequence"/>
</dbReference>
<proteinExistence type="predicted"/>
<reference evidence="3" key="1">
    <citation type="journal article" date="2014" name="Proc. Natl. Acad. Sci. U.S.A.">
        <title>Extensive sampling of basidiomycete genomes demonstrates inadequacy of the white-rot/brown-rot paradigm for wood decay fungi.</title>
        <authorList>
            <person name="Riley R."/>
            <person name="Salamov A.A."/>
            <person name="Brown D.W."/>
            <person name="Nagy L.G."/>
            <person name="Floudas D."/>
            <person name="Held B.W."/>
            <person name="Levasseur A."/>
            <person name="Lombard V."/>
            <person name="Morin E."/>
            <person name="Otillar R."/>
            <person name="Lindquist E.A."/>
            <person name="Sun H."/>
            <person name="LaButti K.M."/>
            <person name="Schmutz J."/>
            <person name="Jabbour D."/>
            <person name="Luo H."/>
            <person name="Baker S.E."/>
            <person name="Pisabarro A.G."/>
            <person name="Walton J.D."/>
            <person name="Blanchette R.A."/>
            <person name="Henrissat B."/>
            <person name="Martin F."/>
            <person name="Cullen D."/>
            <person name="Hibbett D.S."/>
            <person name="Grigoriev I.V."/>
        </authorList>
    </citation>
    <scope>NUCLEOTIDE SEQUENCE [LARGE SCALE GENOMIC DNA]</scope>
    <source>
        <strain evidence="3">MUCL 33604</strain>
    </source>
</reference>
<dbReference type="EMBL" id="KL197761">
    <property type="protein sequence ID" value="KDQ50388.1"/>
    <property type="molecule type" value="Genomic_DNA"/>
</dbReference>